<dbReference type="Gene3D" id="1.10.1130.10">
    <property type="entry name" value="Flavocytochrome C3, Chain A"/>
    <property type="match status" value="1"/>
</dbReference>
<gene>
    <name evidence="1" type="ORF">MNBD_BACTEROID01-1727</name>
</gene>
<protein>
    <submittedName>
        <fullName evidence="1">Cytochrome c family protein</fullName>
    </submittedName>
</protein>
<organism evidence="1">
    <name type="scientific">hydrothermal vent metagenome</name>
    <dbReference type="NCBI Taxonomy" id="652676"/>
    <lineage>
        <taxon>unclassified sequences</taxon>
        <taxon>metagenomes</taxon>
        <taxon>ecological metagenomes</taxon>
    </lineage>
</organism>
<name>A0A3B0UU99_9ZZZZ</name>
<evidence type="ECO:0000313" key="1">
    <source>
        <dbReference type="EMBL" id="VAW23684.1"/>
    </source>
</evidence>
<sequence>MKVFKRLFICSLFAFFPVVLFSQGLANSHHDFTGASWSGNKACRPCHTPHNANMEVAGSPLWNHQLTNASFQVYASSTLNSSPGQPTGNSKLCLSCHDGTVSVENYNGNTGGTYYTTFGNLTTDLRHNHPISFAYNSALASIDDGLHDPSSTPSGLGSTIEEDLLQEGRVECTSCHDVHIGRNTQGCIGCHNIHSGNMTTTTLSLWKSNEDSALCLTCHNK</sequence>
<proteinExistence type="predicted"/>
<dbReference type="SUPFAM" id="SSF48695">
    <property type="entry name" value="Multiheme cytochromes"/>
    <property type="match status" value="1"/>
</dbReference>
<accession>A0A3B0UU99</accession>
<dbReference type="AlphaFoldDB" id="A0A3B0UU99"/>
<dbReference type="InterPro" id="IPR036280">
    <property type="entry name" value="Multihaem_cyt_sf"/>
</dbReference>
<reference evidence="1" key="1">
    <citation type="submission" date="2018-06" db="EMBL/GenBank/DDBJ databases">
        <authorList>
            <person name="Zhirakovskaya E."/>
        </authorList>
    </citation>
    <scope>NUCLEOTIDE SEQUENCE</scope>
</reference>
<dbReference type="EMBL" id="UOEP01000199">
    <property type="protein sequence ID" value="VAW23684.1"/>
    <property type="molecule type" value="Genomic_DNA"/>
</dbReference>